<evidence type="ECO:0000313" key="1">
    <source>
        <dbReference type="EMBL" id="CAG8782777.1"/>
    </source>
</evidence>
<evidence type="ECO:0000313" key="2">
    <source>
        <dbReference type="Proteomes" id="UP000789901"/>
    </source>
</evidence>
<sequence length="372" mass="43153">KIMRLKKSCTDTLSDPQYWQEVSNPSLLSYLIYRKEIIPQGSLKKESEHLRYRVELERILACYKPKSQVYKKIKFSALASEIGNINTVDDNDDVNNNNLIQSFSELSDNTLSGDDDDDFNSYETWGSKRAVSCNTKIDRARTVIQDFKPLGKSKEVILILGKRKQEHHIEEDSQRARHLIEILKWSIVDHDFFVEVGWRDTQLNEISTPQTKTNLAISVLQNHISSKLHFAAKTLKALESKKKLSIIAFVVEFERDGFEHHKDDVVIVAEAIHEFNQILSLVHNLLEEEVNQTQLHYGLVNLATIHLSMLEPVHDEKHLKLPIKFNYKLKMALPKLSNEAVKLWPFKTKQILKEKGQNMLLRTRWESSNEPQ</sequence>
<keyword evidence="2" id="KW-1185">Reference proteome</keyword>
<protein>
    <submittedName>
        <fullName evidence="1">15375_t:CDS:1</fullName>
    </submittedName>
</protein>
<accession>A0ABN7VL75</accession>
<dbReference type="Proteomes" id="UP000789901">
    <property type="component" value="Unassembled WGS sequence"/>
</dbReference>
<gene>
    <name evidence="1" type="ORF">GMARGA_LOCUS19971</name>
</gene>
<comment type="caution">
    <text evidence="1">The sequence shown here is derived from an EMBL/GenBank/DDBJ whole genome shotgun (WGS) entry which is preliminary data.</text>
</comment>
<name>A0ABN7VL75_GIGMA</name>
<dbReference type="EMBL" id="CAJVQB010017108">
    <property type="protein sequence ID" value="CAG8782777.1"/>
    <property type="molecule type" value="Genomic_DNA"/>
</dbReference>
<proteinExistence type="predicted"/>
<organism evidence="1 2">
    <name type="scientific">Gigaspora margarita</name>
    <dbReference type="NCBI Taxonomy" id="4874"/>
    <lineage>
        <taxon>Eukaryota</taxon>
        <taxon>Fungi</taxon>
        <taxon>Fungi incertae sedis</taxon>
        <taxon>Mucoromycota</taxon>
        <taxon>Glomeromycotina</taxon>
        <taxon>Glomeromycetes</taxon>
        <taxon>Diversisporales</taxon>
        <taxon>Gigasporaceae</taxon>
        <taxon>Gigaspora</taxon>
    </lineage>
</organism>
<feature type="non-terminal residue" evidence="1">
    <location>
        <position position="1"/>
    </location>
</feature>
<reference evidence="1 2" key="1">
    <citation type="submission" date="2021-06" db="EMBL/GenBank/DDBJ databases">
        <authorList>
            <person name="Kallberg Y."/>
            <person name="Tangrot J."/>
            <person name="Rosling A."/>
        </authorList>
    </citation>
    <scope>NUCLEOTIDE SEQUENCE [LARGE SCALE GENOMIC DNA]</scope>
    <source>
        <strain evidence="1 2">120-4 pot B 10/14</strain>
    </source>
</reference>